<keyword evidence="2" id="KW-1185">Reference proteome</keyword>
<dbReference type="Proteomes" id="UP000600139">
    <property type="component" value="Unassembled WGS sequence"/>
</dbReference>
<dbReference type="EMBL" id="JAENIK010000004">
    <property type="protein sequence ID" value="MBK1814331.1"/>
    <property type="molecule type" value="Genomic_DNA"/>
</dbReference>
<reference evidence="1" key="1">
    <citation type="submission" date="2021-01" db="EMBL/GenBank/DDBJ databases">
        <title>Modified the classification status of verrucomicrobia.</title>
        <authorList>
            <person name="Feng X."/>
        </authorList>
    </citation>
    <scope>NUCLEOTIDE SEQUENCE</scope>
    <source>
        <strain evidence="1">JCM 18052</strain>
    </source>
</reference>
<accession>A0A934QZY1</accession>
<proteinExistence type="predicted"/>
<gene>
    <name evidence="1" type="ORF">JIN84_01820</name>
</gene>
<dbReference type="RefSeq" id="WP_200349299.1">
    <property type="nucleotide sequence ID" value="NZ_BAABHZ010000010.1"/>
</dbReference>
<protein>
    <submittedName>
        <fullName evidence="1">Uncharacterized protein</fullName>
    </submittedName>
</protein>
<comment type="caution">
    <text evidence="1">The sequence shown here is derived from an EMBL/GenBank/DDBJ whole genome shotgun (WGS) entry which is preliminary data.</text>
</comment>
<name>A0A934QZY1_9BACT</name>
<dbReference type="AlphaFoldDB" id="A0A934QZY1"/>
<evidence type="ECO:0000313" key="2">
    <source>
        <dbReference type="Proteomes" id="UP000600139"/>
    </source>
</evidence>
<evidence type="ECO:0000313" key="1">
    <source>
        <dbReference type="EMBL" id="MBK1814331.1"/>
    </source>
</evidence>
<sequence>MKISIAVTFLILTLAAGIGWTDRQRLIVATARNARLVSRAAELRIPASSPTLEHSAPVTKRDRDTHDTVARESVGRFLAWMRQLDEIQKTGLAIDDATQKEVMMQLASFGPSEMEMLLIEVLDKNEFGGKLRDVVLSIPMLKLASVNPLTALRLLPKFSATTREDSDPILAKVIETSLPAGGRTDPLATVAWLRENGGNYSKFIREDDKRGILSGVGRKDPALAFKLIGDLEIKDNHQALKAILSAPKTPEERTATLTVLRQHLATITDEDSRKEMSKSAVAHLANCSHQYGYDTTIEWLASARLTPAESDAFLSTLVYSNVKKDAPKWIGWMEENLPPDRADEHVSTMMIDWTRQDYQAAGKWLATTPQGAARNTAVRAYATTVSTYEPEAATQWAMTLPAGKDRERTLRQIYDNWPQEESAAKAGFAREHGIR</sequence>
<organism evidence="1 2">
    <name type="scientific">Luteolibacter yonseiensis</name>
    <dbReference type="NCBI Taxonomy" id="1144680"/>
    <lineage>
        <taxon>Bacteria</taxon>
        <taxon>Pseudomonadati</taxon>
        <taxon>Verrucomicrobiota</taxon>
        <taxon>Verrucomicrobiia</taxon>
        <taxon>Verrucomicrobiales</taxon>
        <taxon>Verrucomicrobiaceae</taxon>
        <taxon>Luteolibacter</taxon>
    </lineage>
</organism>